<keyword evidence="10 11" id="KW-0807">Transducer</keyword>
<feature type="transmembrane region" description="Helical" evidence="11">
    <location>
        <begin position="52"/>
        <end position="74"/>
    </location>
</feature>
<dbReference type="eggNOG" id="ENOG502R0MZ">
    <property type="taxonomic scope" value="Eukaryota"/>
</dbReference>
<accession>L8YAR5</accession>
<protein>
    <recommendedName>
        <fullName evidence="11">Vomeronasal type-1 receptor</fullName>
    </recommendedName>
</protein>
<evidence type="ECO:0000256" key="7">
    <source>
        <dbReference type="ARBA" id="ARBA00023040"/>
    </source>
</evidence>
<dbReference type="AlphaFoldDB" id="L8YAR5"/>
<dbReference type="PANTHER" id="PTHR24062">
    <property type="entry name" value="VOMERONASAL TYPE-1 RECEPTOR"/>
    <property type="match status" value="1"/>
</dbReference>
<dbReference type="InterPro" id="IPR004072">
    <property type="entry name" value="Vmron_rcpt_1"/>
</dbReference>
<sequence>MAFQNNHLRTTGEVALEAIFLFQVGVGTLANVILFFYNVFPVLRTGLRPIHVILPNLAVANSLVLLSAGIPHMMVNFVLRKPLSSLGCKVVCYVRLVARSTTLCSTCVLSTYQYLTLFLGRAQRAKLRGAASKALGPPCGTCWMLSAVMNIYVPVEITVSRDRLNDTDSRGSQLCWSLRPRVAMVFFRSVSDAMFIGLMSWASGSMVLLLQRHHQRLQHIHTTTKFNHCHKYAPEASASHTILMLVAAFVIFYMLNSTLAVYTSAFVDPRVWLMHASDVLVSCFPTVCPVLLISRDSRMRRFCSQIVGKYS</sequence>
<dbReference type="KEGG" id="tup:102502957"/>
<feature type="domain" description="G-protein coupled receptors family 1 profile" evidence="12">
    <location>
        <begin position="30"/>
        <end position="292"/>
    </location>
</feature>
<evidence type="ECO:0000256" key="5">
    <source>
        <dbReference type="ARBA" id="ARBA00022692"/>
    </source>
</evidence>
<evidence type="ECO:0000259" key="12">
    <source>
        <dbReference type="PROSITE" id="PS50262"/>
    </source>
</evidence>
<evidence type="ECO:0000256" key="10">
    <source>
        <dbReference type="ARBA" id="ARBA00023224"/>
    </source>
</evidence>
<evidence type="ECO:0000313" key="13">
    <source>
        <dbReference type="EMBL" id="ELV11451.1"/>
    </source>
</evidence>
<evidence type="ECO:0000256" key="4">
    <source>
        <dbReference type="ARBA" id="ARBA00022507"/>
    </source>
</evidence>
<dbReference type="GO" id="GO:0005886">
    <property type="term" value="C:plasma membrane"/>
    <property type="evidence" value="ECO:0007669"/>
    <property type="project" value="UniProtKB-SubCell"/>
</dbReference>
<evidence type="ECO:0000256" key="1">
    <source>
        <dbReference type="ARBA" id="ARBA00004651"/>
    </source>
</evidence>
<feature type="transmembrane region" description="Helical" evidence="11">
    <location>
        <begin position="271"/>
        <end position="292"/>
    </location>
</feature>
<keyword evidence="4 11" id="KW-0589">Pheromone response</keyword>
<evidence type="ECO:0000256" key="6">
    <source>
        <dbReference type="ARBA" id="ARBA00022989"/>
    </source>
</evidence>
<gene>
    <name evidence="13" type="ORF">TREES_T100017422</name>
</gene>
<dbReference type="Proteomes" id="UP000011518">
    <property type="component" value="Unassembled WGS sequence"/>
</dbReference>
<comment type="caution">
    <text evidence="11">Lacks conserved residue(s) required for the propagation of feature annotation.</text>
</comment>
<comment type="similarity">
    <text evidence="2 11">Belongs to the G-protein coupled receptor 1 family.</text>
</comment>
<evidence type="ECO:0000256" key="8">
    <source>
        <dbReference type="ARBA" id="ARBA00023136"/>
    </source>
</evidence>
<keyword evidence="8 11" id="KW-0472">Membrane</keyword>
<dbReference type="InParanoid" id="L8YAR5"/>
<dbReference type="GO" id="GO:0007606">
    <property type="term" value="P:sensory perception of chemical stimulus"/>
    <property type="evidence" value="ECO:0007669"/>
    <property type="project" value="UniProtKB-ARBA"/>
</dbReference>
<evidence type="ECO:0000256" key="2">
    <source>
        <dbReference type="ARBA" id="ARBA00010663"/>
    </source>
</evidence>
<feature type="transmembrane region" description="Helical" evidence="11">
    <location>
        <begin position="242"/>
        <end position="265"/>
    </location>
</feature>
<keyword evidence="9 11" id="KW-0675">Receptor</keyword>
<dbReference type="GO" id="GO:0016503">
    <property type="term" value="F:pheromone receptor activity"/>
    <property type="evidence" value="ECO:0007669"/>
    <property type="project" value="InterPro"/>
</dbReference>
<evidence type="ECO:0000256" key="3">
    <source>
        <dbReference type="ARBA" id="ARBA00022475"/>
    </source>
</evidence>
<keyword evidence="3 11" id="KW-1003">Cell membrane</keyword>
<organism evidence="13 14">
    <name type="scientific">Tupaia chinensis</name>
    <name type="common">Chinese tree shrew</name>
    <name type="synonym">Tupaia belangeri chinensis</name>
    <dbReference type="NCBI Taxonomy" id="246437"/>
    <lineage>
        <taxon>Eukaryota</taxon>
        <taxon>Metazoa</taxon>
        <taxon>Chordata</taxon>
        <taxon>Craniata</taxon>
        <taxon>Vertebrata</taxon>
        <taxon>Euteleostomi</taxon>
        <taxon>Mammalia</taxon>
        <taxon>Eutheria</taxon>
        <taxon>Euarchontoglires</taxon>
        <taxon>Scandentia</taxon>
        <taxon>Tupaiidae</taxon>
        <taxon>Tupaia</taxon>
    </lineage>
</organism>
<dbReference type="Pfam" id="PF03402">
    <property type="entry name" value="V1R"/>
    <property type="match status" value="1"/>
</dbReference>
<dbReference type="OrthoDB" id="9606139at2759"/>
<dbReference type="GO" id="GO:0019236">
    <property type="term" value="P:response to pheromone"/>
    <property type="evidence" value="ECO:0007669"/>
    <property type="project" value="UniProtKB-KW"/>
</dbReference>
<dbReference type="EMBL" id="KB365142">
    <property type="protein sequence ID" value="ELV11451.1"/>
    <property type="molecule type" value="Genomic_DNA"/>
</dbReference>
<keyword evidence="6 11" id="KW-1133">Transmembrane helix</keyword>
<dbReference type="SUPFAM" id="SSF81321">
    <property type="entry name" value="Family A G protein-coupled receptor-like"/>
    <property type="match status" value="1"/>
</dbReference>
<evidence type="ECO:0000256" key="9">
    <source>
        <dbReference type="ARBA" id="ARBA00023170"/>
    </source>
</evidence>
<proteinExistence type="inferred from homology"/>
<dbReference type="Gene3D" id="1.20.1070.10">
    <property type="entry name" value="Rhodopsin 7-helix transmembrane proteins"/>
    <property type="match status" value="1"/>
</dbReference>
<dbReference type="FunFam" id="1.20.1070.10:FF:000120">
    <property type="entry name" value="Vomeronasal type-1 receptor"/>
    <property type="match status" value="1"/>
</dbReference>
<reference evidence="14" key="1">
    <citation type="submission" date="2012-07" db="EMBL/GenBank/DDBJ databases">
        <title>Genome of the Chinese tree shrew, a rising model animal genetically related to primates.</title>
        <authorList>
            <person name="Zhang G."/>
            <person name="Fan Y."/>
            <person name="Yao Y."/>
            <person name="Huang Z."/>
        </authorList>
    </citation>
    <scope>NUCLEOTIDE SEQUENCE [LARGE SCALE GENOMIC DNA]</scope>
</reference>
<dbReference type="InterPro" id="IPR017452">
    <property type="entry name" value="GPCR_Rhodpsn_7TM"/>
</dbReference>
<reference evidence="14" key="2">
    <citation type="journal article" date="2013" name="Nat. Commun.">
        <title>Genome of the Chinese tree shrew.</title>
        <authorList>
            <person name="Fan Y."/>
            <person name="Huang Z.Y."/>
            <person name="Cao C.C."/>
            <person name="Chen C.S."/>
            <person name="Chen Y.X."/>
            <person name="Fan D.D."/>
            <person name="He J."/>
            <person name="Hou H.L."/>
            <person name="Hu L."/>
            <person name="Hu X.T."/>
            <person name="Jiang X.T."/>
            <person name="Lai R."/>
            <person name="Lang Y.S."/>
            <person name="Liang B."/>
            <person name="Liao S.G."/>
            <person name="Mu D."/>
            <person name="Ma Y.Y."/>
            <person name="Niu Y.Y."/>
            <person name="Sun X.Q."/>
            <person name="Xia J.Q."/>
            <person name="Xiao J."/>
            <person name="Xiong Z.Q."/>
            <person name="Xu L."/>
            <person name="Yang L."/>
            <person name="Zhang Y."/>
            <person name="Zhao W."/>
            <person name="Zhao X.D."/>
            <person name="Zheng Y.T."/>
            <person name="Zhou J.M."/>
            <person name="Zhu Y.B."/>
            <person name="Zhang G.J."/>
            <person name="Wang J."/>
            <person name="Yao Y.G."/>
        </authorList>
    </citation>
    <scope>NUCLEOTIDE SEQUENCE [LARGE SCALE GENOMIC DNA]</scope>
</reference>
<keyword evidence="5 11" id="KW-0812">Transmembrane</keyword>
<feature type="transmembrane region" description="Helical" evidence="11">
    <location>
        <begin position="20"/>
        <end position="40"/>
    </location>
</feature>
<evidence type="ECO:0000256" key="11">
    <source>
        <dbReference type="RuleBase" id="RU364061"/>
    </source>
</evidence>
<comment type="subcellular location">
    <subcellularLocation>
        <location evidence="1 11">Cell membrane</location>
        <topology evidence="1 11">Multi-pass membrane protein</topology>
    </subcellularLocation>
</comment>
<evidence type="ECO:0000313" key="14">
    <source>
        <dbReference type="Proteomes" id="UP000011518"/>
    </source>
</evidence>
<keyword evidence="7 11" id="KW-0297">G-protein coupled receptor</keyword>
<name>L8YAR5_TUPCH</name>
<keyword evidence="14" id="KW-1185">Reference proteome</keyword>
<dbReference type="PROSITE" id="PS50262">
    <property type="entry name" value="G_PROTEIN_RECEP_F1_2"/>
    <property type="match status" value="1"/>
</dbReference>